<feature type="region of interest" description="Disordered" evidence="9">
    <location>
        <begin position="1"/>
        <end position="43"/>
    </location>
</feature>
<feature type="compositionally biased region" description="Basic and acidic residues" evidence="9">
    <location>
        <begin position="251"/>
        <end position="260"/>
    </location>
</feature>
<feature type="compositionally biased region" description="Polar residues" evidence="9">
    <location>
        <begin position="27"/>
        <end position="38"/>
    </location>
</feature>
<name>A0ABP0E3T3_9PEZI</name>
<reference evidence="10 11" key="1">
    <citation type="submission" date="2024-01" db="EMBL/GenBank/DDBJ databases">
        <authorList>
            <person name="Allen C."/>
            <person name="Tagirdzhanova G."/>
        </authorList>
    </citation>
    <scope>NUCLEOTIDE SEQUENCE [LARGE SCALE GENOMIC DNA]</scope>
    <source>
        <strain evidence="10 11">CBS 573.63</strain>
    </source>
</reference>
<feature type="region of interest" description="Disordered" evidence="9">
    <location>
        <begin position="1318"/>
        <end position="1352"/>
    </location>
</feature>
<feature type="compositionally biased region" description="Low complexity" evidence="9">
    <location>
        <begin position="413"/>
        <end position="427"/>
    </location>
</feature>
<evidence type="ECO:0000256" key="5">
    <source>
        <dbReference type="ARBA" id="ARBA00022490"/>
    </source>
</evidence>
<dbReference type="InterPro" id="IPR051195">
    <property type="entry name" value="Fungal_stress_NST1"/>
</dbReference>
<feature type="compositionally biased region" description="Basic and acidic residues" evidence="9">
    <location>
        <begin position="662"/>
        <end position="737"/>
    </location>
</feature>
<feature type="compositionally biased region" description="Basic and acidic residues" evidence="9">
    <location>
        <begin position="744"/>
        <end position="836"/>
    </location>
</feature>
<feature type="compositionally biased region" description="Basic residues" evidence="9">
    <location>
        <begin position="208"/>
        <end position="217"/>
    </location>
</feature>
<evidence type="ECO:0000256" key="9">
    <source>
        <dbReference type="SAM" id="MobiDB-lite"/>
    </source>
</evidence>
<dbReference type="Pfam" id="PF13945">
    <property type="entry name" value="NST1"/>
    <property type="match status" value="1"/>
</dbReference>
<feature type="compositionally biased region" description="Polar residues" evidence="9">
    <location>
        <begin position="1261"/>
        <end position="1271"/>
    </location>
</feature>
<evidence type="ECO:0000256" key="8">
    <source>
        <dbReference type="RuleBase" id="RU049441"/>
    </source>
</evidence>
<proteinExistence type="inferred from homology"/>
<feature type="compositionally biased region" description="Basic residues" evidence="9">
    <location>
        <begin position="381"/>
        <end position="412"/>
    </location>
</feature>
<feature type="region of interest" description="Disordered" evidence="9">
    <location>
        <begin position="897"/>
        <end position="916"/>
    </location>
</feature>
<feature type="region of interest" description="Disordered" evidence="9">
    <location>
        <begin position="929"/>
        <end position="972"/>
    </location>
</feature>
<feature type="compositionally biased region" description="Low complexity" evidence="9">
    <location>
        <begin position="1081"/>
        <end position="1093"/>
    </location>
</feature>
<feature type="compositionally biased region" description="Basic and acidic residues" evidence="9">
    <location>
        <begin position="180"/>
        <end position="190"/>
    </location>
</feature>
<evidence type="ECO:0000256" key="6">
    <source>
        <dbReference type="ARBA" id="ARBA00023016"/>
    </source>
</evidence>
<feature type="compositionally biased region" description="Polar residues" evidence="9">
    <location>
        <begin position="150"/>
        <end position="167"/>
    </location>
</feature>
<feature type="region of interest" description="Disordered" evidence="9">
    <location>
        <begin position="1142"/>
        <end position="1221"/>
    </location>
</feature>
<feature type="compositionally biased region" description="Polar residues" evidence="9">
    <location>
        <begin position="897"/>
        <end position="907"/>
    </location>
</feature>
<feature type="compositionally biased region" description="Polar residues" evidence="9">
    <location>
        <begin position="1184"/>
        <end position="1202"/>
    </location>
</feature>
<feature type="compositionally biased region" description="Polar residues" evidence="9">
    <location>
        <begin position="193"/>
        <end position="204"/>
    </location>
</feature>
<feature type="region of interest" description="Disordered" evidence="9">
    <location>
        <begin position="77"/>
        <end position="260"/>
    </location>
</feature>
<evidence type="ECO:0000313" key="11">
    <source>
        <dbReference type="Proteomes" id="UP001642501"/>
    </source>
</evidence>
<dbReference type="EMBL" id="CAWUOM010000211">
    <property type="protein sequence ID" value="CAK7275240.1"/>
    <property type="molecule type" value="Genomic_DNA"/>
</dbReference>
<dbReference type="Proteomes" id="UP001642501">
    <property type="component" value="Unassembled WGS sequence"/>
</dbReference>
<feature type="region of interest" description="Disordered" evidence="9">
    <location>
        <begin position="1081"/>
        <end position="1116"/>
    </location>
</feature>
<dbReference type="PANTHER" id="PTHR31780">
    <property type="entry name" value="STRESS RESPONSE PROTEIN NST1-RELATED"/>
    <property type="match status" value="1"/>
</dbReference>
<dbReference type="InterPro" id="IPR025279">
    <property type="entry name" value="NST1"/>
</dbReference>
<feature type="compositionally biased region" description="Acidic residues" evidence="9">
    <location>
        <begin position="597"/>
        <end position="625"/>
    </location>
</feature>
<feature type="compositionally biased region" description="Gly residues" evidence="9">
    <location>
        <begin position="1094"/>
        <end position="1103"/>
    </location>
</feature>
<protein>
    <recommendedName>
        <fullName evidence="4 8">Stress response protein NST1</fullName>
    </recommendedName>
</protein>
<evidence type="ECO:0000256" key="3">
    <source>
        <dbReference type="ARBA" id="ARBA00007112"/>
    </source>
</evidence>
<comment type="caution">
    <text evidence="10">The sequence shown here is derived from an EMBL/GenBank/DDBJ whole genome shotgun (WGS) entry which is preliminary data.</text>
</comment>
<evidence type="ECO:0000256" key="2">
    <source>
        <dbReference type="ARBA" id="ARBA00004496"/>
    </source>
</evidence>
<feature type="compositionally biased region" description="Gly residues" evidence="9">
    <location>
        <begin position="555"/>
        <end position="576"/>
    </location>
</feature>
<feature type="region of interest" description="Disordered" evidence="9">
    <location>
        <begin position="662"/>
        <end position="842"/>
    </location>
</feature>
<evidence type="ECO:0000313" key="10">
    <source>
        <dbReference type="EMBL" id="CAK7275240.1"/>
    </source>
</evidence>
<accession>A0ABP0E3T3</accession>
<feature type="region of interest" description="Disordered" evidence="9">
    <location>
        <begin position="543"/>
        <end position="632"/>
    </location>
</feature>
<keyword evidence="5 8" id="KW-0963">Cytoplasm</keyword>
<feature type="compositionally biased region" description="Low complexity" evidence="9">
    <location>
        <begin position="168"/>
        <end position="179"/>
    </location>
</feature>
<evidence type="ECO:0000256" key="4">
    <source>
        <dbReference type="ARBA" id="ARBA00020733"/>
    </source>
</evidence>
<feature type="compositionally biased region" description="Basic residues" evidence="9">
    <location>
        <begin position="111"/>
        <end position="121"/>
    </location>
</feature>
<feature type="region of interest" description="Disordered" evidence="9">
    <location>
        <begin position="1460"/>
        <end position="1487"/>
    </location>
</feature>
<keyword evidence="6 8" id="KW-0346">Stress response</keyword>
<feature type="compositionally biased region" description="Basic and acidic residues" evidence="9">
    <location>
        <begin position="1471"/>
        <end position="1482"/>
    </location>
</feature>
<evidence type="ECO:0000256" key="1">
    <source>
        <dbReference type="ARBA" id="ARBA00002545"/>
    </source>
</evidence>
<feature type="compositionally biased region" description="Acidic residues" evidence="9">
    <location>
        <begin position="434"/>
        <end position="493"/>
    </location>
</feature>
<feature type="compositionally biased region" description="Low complexity" evidence="9">
    <location>
        <begin position="1203"/>
        <end position="1213"/>
    </location>
</feature>
<dbReference type="CDD" id="cd22265">
    <property type="entry name" value="UDM1_RNF168"/>
    <property type="match status" value="1"/>
</dbReference>
<organism evidence="10 11">
    <name type="scientific">Sporothrix epigloea</name>
    <dbReference type="NCBI Taxonomy" id="1892477"/>
    <lineage>
        <taxon>Eukaryota</taxon>
        <taxon>Fungi</taxon>
        <taxon>Dikarya</taxon>
        <taxon>Ascomycota</taxon>
        <taxon>Pezizomycotina</taxon>
        <taxon>Sordariomycetes</taxon>
        <taxon>Sordariomycetidae</taxon>
        <taxon>Ophiostomatales</taxon>
        <taxon>Ophiostomataceae</taxon>
        <taxon>Sporothrix</taxon>
    </lineage>
</organism>
<feature type="region of interest" description="Disordered" evidence="9">
    <location>
        <begin position="335"/>
        <end position="500"/>
    </location>
</feature>
<keyword evidence="7 8" id="KW-0175">Coiled coil</keyword>
<feature type="compositionally biased region" description="Low complexity" evidence="9">
    <location>
        <begin position="240"/>
        <end position="250"/>
    </location>
</feature>
<feature type="compositionally biased region" description="Basic and acidic residues" evidence="9">
    <location>
        <begin position="543"/>
        <end position="554"/>
    </location>
</feature>
<comment type="function">
    <text evidence="1 8">May act as a negative regulator of salt tolerance.</text>
</comment>
<keyword evidence="11" id="KW-1185">Reference proteome</keyword>
<gene>
    <name evidence="10" type="primary">NST1</name>
    <name evidence="10" type="ORF">SEPCBS57363_006580</name>
</gene>
<dbReference type="PANTHER" id="PTHR31780:SF10">
    <property type="entry name" value="LD36051P"/>
    <property type="match status" value="1"/>
</dbReference>
<comment type="subcellular location">
    <subcellularLocation>
        <location evidence="2 8">Cytoplasm</location>
    </subcellularLocation>
</comment>
<evidence type="ECO:0000256" key="7">
    <source>
        <dbReference type="ARBA" id="ARBA00023054"/>
    </source>
</evidence>
<comment type="similarity">
    <text evidence="3 8">Belongs to the NST1 family.</text>
</comment>
<feature type="compositionally biased region" description="Low complexity" evidence="9">
    <location>
        <begin position="13"/>
        <end position="26"/>
    </location>
</feature>
<feature type="region of interest" description="Disordered" evidence="9">
    <location>
        <begin position="1243"/>
        <end position="1294"/>
    </location>
</feature>
<sequence length="1599" mass="168849">MKGNRQNHPPPAAESTTALSPAATASNGTLPTPTSPSAKGTAKYTNKDGSKFITVPKAASPVTAISPSVSLAAGAVLLPPPTTQPQVNEIDAAAMEGTSGADGSIGVPAGNRKKAKRRAKAAARERKAEDESDGGAAPKTALPSAAPHRQGQNGEYSITLGENSGNSDTNCTAATTNYTTKDDDASDKRLGHLTQQAAANGSGESKSKKSKKKKKKKTGDFDAANFEQLKAQQHQPAYRATSAHTATASSGKEKIWNTNSHEERQRIKEFWLDLSEDERKSLVKVEKDTILKKMKEQQKMTCSCHFCGRKRTAIEEELEGLYDSYYEELEQFANDPAGQQQQQKQQRAPGVLPPSGLSGRFGLHGGHAHGTSRGHPGYAHSHSHGHPPAHSHTHVHSHPNSHAQLHAHHHAQSHPASASSGSHQPSHGRIVEHADEDDEDEDDELDEEYIDDEEEEELEDEDEEVDEEEEGSEDDDIDEDDVSDDDGEEEIPPEEIHRDYASDFFNFGNSLQVHGGILTVADDLLKNDGRKFIEMMEQLAERRMAREEDAKDQDGGLGGLGGAGGRGAGPGAGVGPYGNAPPLSGAQYSHNHHIPSEEDYGPEDEDDEEYGSEDEEYDEEEDSMTEEQRMEEGRRMFQIFAARMFEQRVLTAYREKVSKERQQRLFDELDEEKIQQQKRDEKRAKDAQKRKDKAAQKKKALADEKARKEAEKELELAARRAEDARREDEQKRKAEEKRKKREAQRKADEEERLRKEAERQRRINEQKDQERRALEAKERDKKRKEESRQRDKEDQEKRERESRERKEKQERDKRDKEARARANEAKERQRQEERAAQKAQPAAARAAVSVPALPTVPVVPVVPSVSNAATLANSAIGTTVAASPVSITLAKRPVSNQASQSGQLQPHASSALPQQALQAAAATSVSLQQQQKVTTPMRPRQLSQQGIGASSAVGPAQTASQHASPHPITPVQSHNTFAAANKAPAGLLGGIFGHPGANGLSSFLPPTSPLNGANRPITSQQPMYSGISGSPTQLPYPLLTNLAPGFGGQLQQPFGTGIGSGTGPLGTRGGNGPQGVMPILSSSSSSSSAINSIGRGGSGGGFGSMTPHPPPGFGGLAGLGPVDSLVTPIGSLQYESIGIAGGQHSRQASGGAFDTGSSPNGNNISGIGSAQPIARPTPIGRPGSTVNGQRSTFTAIGSPTVGSSALSAEPSSSGTTTDDDLLGSRALLDDSDFAMDGFTSIRRSVFPGRGSNGSVQPPPSDLTSPFMSPSSLWAPIPPHHPLTHAHHHQQSPLHAAPGMHQLSHQLPGQVGSQLPHPLAVAGNAFPPSQSAFGPPPGISAPPGMGLSGTGSSGWGMSGASGAITGGSGVSGSGVPLAFPPHGGSLGRGTLGRLATLRKLLCQACKDLAVEAEAEGADGTAVNSLEMLPIDAVKARVFSMAATYAVGPVLDSELDQLYDTEGNSKNGGGNFETKRSGATRDTKTVNGAKEGSLDDGAIVAIRWIPDAQSLLHRFGSGSAASNGNGTSDVFGNPFGSNHAFGDFGGGGGFGGYNSGPGGISNGLNGLGGLAGLGGIGYFNVGDSHGNTAPIGAGSPSSAQR</sequence>
<feature type="compositionally biased region" description="Polar residues" evidence="9">
    <location>
        <begin position="1155"/>
        <end position="1168"/>
    </location>
</feature>